<dbReference type="InParanoid" id="A0A330L7D1"/>
<name>A0A330L7D1_9BACT</name>
<evidence type="ECO:0000313" key="2">
    <source>
        <dbReference type="Proteomes" id="UP000248168"/>
    </source>
</evidence>
<dbReference type="PROSITE" id="PS51257">
    <property type="entry name" value="PROKAR_LIPOPROTEIN"/>
    <property type="match status" value="1"/>
</dbReference>
<dbReference type="Gene3D" id="3.90.1720.10">
    <property type="entry name" value="endopeptidase domain like (from Nostoc punctiforme)"/>
    <property type="match status" value="1"/>
</dbReference>
<keyword evidence="2" id="KW-1185">Reference proteome</keyword>
<dbReference type="InterPro" id="IPR038765">
    <property type="entry name" value="Papain-like_cys_pep_sf"/>
</dbReference>
<dbReference type="EMBL" id="OUNR01000017">
    <property type="protein sequence ID" value="SPP65850.1"/>
    <property type="molecule type" value="Genomic_DNA"/>
</dbReference>
<dbReference type="RefSeq" id="WP_121990072.1">
    <property type="nucleotide sequence ID" value="NZ_OUNR01000017.1"/>
</dbReference>
<proteinExistence type="predicted"/>
<protein>
    <submittedName>
        <fullName evidence="1">Uncharacterized protein</fullName>
    </submittedName>
</protein>
<dbReference type="OrthoDB" id="9790543at2"/>
<gene>
    <name evidence="1" type="ORF">NITLEN_40323</name>
</gene>
<evidence type="ECO:0000313" key="1">
    <source>
        <dbReference type="EMBL" id="SPP65850.1"/>
    </source>
</evidence>
<dbReference type="SUPFAM" id="SSF54001">
    <property type="entry name" value="Cysteine proteinases"/>
    <property type="match status" value="1"/>
</dbReference>
<dbReference type="Proteomes" id="UP000248168">
    <property type="component" value="Unassembled WGS sequence"/>
</dbReference>
<sequence length="227" mass="25134">MSANPRRLTLIGATVAILTLVGCANTPVARVPASRFEITPVQKSPSATVTRTGIVHTATKLLGARLIESNGRRVAYDCAGVTRAIYLEHGIDLYTSNTTDRRANGVRLIYNHMRQHGRLHQGPTVQPGDLVFFDNTWDFNGDGRLNDPLTHVGVVERIESDGTVVFISRVAGAVERYRMNLALPHVHKTADGRILNDYIRRKRPTDSEEMGHLAGELFTFYGTRITD</sequence>
<dbReference type="AlphaFoldDB" id="A0A330L7D1"/>
<organism evidence="1 2">
    <name type="scientific">Nitrospira lenta</name>
    <dbReference type="NCBI Taxonomy" id="1436998"/>
    <lineage>
        <taxon>Bacteria</taxon>
        <taxon>Pseudomonadati</taxon>
        <taxon>Nitrospirota</taxon>
        <taxon>Nitrospiria</taxon>
        <taxon>Nitrospirales</taxon>
        <taxon>Nitrospiraceae</taxon>
        <taxon>Nitrospira</taxon>
    </lineage>
</organism>
<reference evidence="2" key="1">
    <citation type="submission" date="2018-04" db="EMBL/GenBank/DDBJ databases">
        <authorList>
            <person name="Lucker S."/>
            <person name="Sakoula D."/>
        </authorList>
    </citation>
    <scope>NUCLEOTIDE SEQUENCE [LARGE SCALE GENOMIC DNA]</scope>
</reference>
<accession>A0A330L7D1</accession>